<dbReference type="OrthoDB" id="9795283at2"/>
<protein>
    <recommendedName>
        <fullName evidence="3">DUF937 domain-containing protein</fullName>
    </recommendedName>
</protein>
<dbReference type="Proteomes" id="UP000234328">
    <property type="component" value="Unassembled WGS sequence"/>
</dbReference>
<dbReference type="EMBL" id="PDNV01000014">
    <property type="protein sequence ID" value="PLC52284.1"/>
    <property type="molecule type" value="Genomic_DNA"/>
</dbReference>
<dbReference type="SUPFAM" id="SSF140804">
    <property type="entry name" value="YidB-like"/>
    <property type="match status" value="1"/>
</dbReference>
<dbReference type="AlphaFoldDB" id="A0A2N4UB82"/>
<evidence type="ECO:0000313" key="2">
    <source>
        <dbReference type="Proteomes" id="UP000234328"/>
    </source>
</evidence>
<dbReference type="Pfam" id="PF20159">
    <property type="entry name" value="YidB"/>
    <property type="match status" value="1"/>
</dbReference>
<sequence length="137" mass="13958">MGLLDSIVASMSTENPQLRAQASLLPALIEQVSKYPDGLPGIVEKFQQGGLGGLIASWVGTGPNEPVSAEQLRGVLGDDVIQGLSERSGLDVTSVLNHLSVMLPSLVDQATPDGTVPDVQAGGGSVLGALSGMLGRL</sequence>
<dbReference type="InterPro" id="IPR045372">
    <property type="entry name" value="YidB"/>
</dbReference>
<evidence type="ECO:0000313" key="1">
    <source>
        <dbReference type="EMBL" id="PLC52284.1"/>
    </source>
</evidence>
<evidence type="ECO:0008006" key="3">
    <source>
        <dbReference type="Google" id="ProtNLM"/>
    </source>
</evidence>
<comment type="caution">
    <text evidence="1">The sequence shown here is derived from an EMBL/GenBank/DDBJ whole genome shotgun (WGS) entry which is preliminary data.</text>
</comment>
<reference evidence="1 2" key="1">
    <citation type="submission" date="2017-10" db="EMBL/GenBank/DDBJ databases">
        <title>Two draft genome sequences of Pusillimonas sp. strains isolated from a nitrate- and radionuclide-contaminated groundwater in Russia.</title>
        <authorList>
            <person name="Grouzdev D.S."/>
            <person name="Tourova T.P."/>
            <person name="Goeva M.A."/>
            <person name="Babich T.L."/>
            <person name="Sokolova D.S."/>
            <person name="Abdullin R."/>
            <person name="Poltaraus A.B."/>
            <person name="Toshchakov S.V."/>
            <person name="Nazina T.N."/>
        </authorList>
    </citation>
    <scope>NUCLEOTIDE SEQUENCE [LARGE SCALE GENOMIC DNA]</scope>
    <source>
        <strain evidence="1 2">JR1/69-2-13</strain>
    </source>
</reference>
<dbReference type="InterPro" id="IPR027405">
    <property type="entry name" value="YidB-like"/>
</dbReference>
<proteinExistence type="predicted"/>
<organism evidence="1 2">
    <name type="scientific">Pollutimonas nitritireducens</name>
    <dbReference type="NCBI Taxonomy" id="2045209"/>
    <lineage>
        <taxon>Bacteria</taxon>
        <taxon>Pseudomonadati</taxon>
        <taxon>Pseudomonadota</taxon>
        <taxon>Betaproteobacteria</taxon>
        <taxon>Burkholderiales</taxon>
        <taxon>Alcaligenaceae</taxon>
        <taxon>Pollutimonas</taxon>
    </lineage>
</organism>
<gene>
    <name evidence="1" type="ORF">CR155_18685</name>
</gene>
<name>A0A2N4UB82_9BURK</name>
<keyword evidence="2" id="KW-1185">Reference proteome</keyword>
<accession>A0A2N4UB82</accession>
<dbReference type="Gene3D" id="1.10.10.690">
    <property type="entry name" value="YidB-like"/>
    <property type="match status" value="1"/>
</dbReference>
<dbReference type="RefSeq" id="WP_102071556.1">
    <property type="nucleotide sequence ID" value="NZ_PDNV01000014.1"/>
</dbReference>